<evidence type="ECO:0008006" key="3">
    <source>
        <dbReference type="Google" id="ProtNLM"/>
    </source>
</evidence>
<comment type="caution">
    <text evidence="1">The sequence shown here is derived from an EMBL/GenBank/DDBJ whole genome shotgun (WGS) entry which is preliminary data.</text>
</comment>
<name>Q09DJ9_STIAD</name>
<protein>
    <recommendedName>
        <fullName evidence="3">DUF2510 domain-containing protein</fullName>
    </recommendedName>
</protein>
<gene>
    <name evidence="1" type="ORF">STIAU_1484</name>
</gene>
<evidence type="ECO:0000313" key="2">
    <source>
        <dbReference type="Proteomes" id="UP000032702"/>
    </source>
</evidence>
<evidence type="ECO:0000313" key="1">
    <source>
        <dbReference type="EMBL" id="EAU69777.1"/>
    </source>
</evidence>
<dbReference type="AlphaFoldDB" id="Q09DJ9"/>
<reference evidence="1 2" key="1">
    <citation type="submission" date="2006-04" db="EMBL/GenBank/DDBJ databases">
        <authorList>
            <person name="Nierman W.C."/>
        </authorList>
    </citation>
    <scope>NUCLEOTIDE SEQUENCE [LARGE SCALE GENOMIC DNA]</scope>
    <source>
        <strain evidence="1 2">DW4/3-1</strain>
    </source>
</reference>
<proteinExistence type="predicted"/>
<accession>Q09DJ9</accession>
<dbReference type="RefSeq" id="WP_002609888.1">
    <property type="nucleotide sequence ID" value="NC_014623.1"/>
</dbReference>
<organism evidence="1 2">
    <name type="scientific">Stigmatella aurantiaca (strain DW4/3-1)</name>
    <dbReference type="NCBI Taxonomy" id="378806"/>
    <lineage>
        <taxon>Bacteria</taxon>
        <taxon>Pseudomonadati</taxon>
        <taxon>Myxococcota</taxon>
        <taxon>Myxococcia</taxon>
        <taxon>Myxococcales</taxon>
        <taxon>Cystobacterineae</taxon>
        <taxon>Archangiaceae</taxon>
        <taxon>Stigmatella</taxon>
    </lineage>
</organism>
<dbReference type="EMBL" id="AAMD01000003">
    <property type="protein sequence ID" value="EAU69777.1"/>
    <property type="molecule type" value="Genomic_DNA"/>
</dbReference>
<sequence>MNTDSVASKPRLKWNANDQPVLTWDETVGSTTRRIKRVWNGSVWTE</sequence>
<dbReference type="Proteomes" id="UP000032702">
    <property type="component" value="Unassembled WGS sequence"/>
</dbReference>